<keyword evidence="7" id="KW-1185">Reference proteome</keyword>
<comment type="caution">
    <text evidence="6">The sequence shown here is derived from an EMBL/GenBank/DDBJ whole genome shotgun (WGS) entry which is preliminary data.</text>
</comment>
<gene>
    <name evidence="6" type="ORF">G2W53_002826</name>
</gene>
<feature type="transmembrane region" description="Helical" evidence="5">
    <location>
        <begin position="414"/>
        <end position="434"/>
    </location>
</feature>
<accession>A0A834X9X4</accession>
<comment type="subcellular location">
    <subcellularLocation>
        <location evidence="1">Cell membrane</location>
        <topology evidence="1">Peripheral membrane protein</topology>
        <orientation evidence="1">Cytoplasmic side</orientation>
    </subcellularLocation>
</comment>
<dbReference type="Proteomes" id="UP000634136">
    <property type="component" value="Unassembled WGS sequence"/>
</dbReference>
<protein>
    <submittedName>
        <fullName evidence="6">Ankyrin repeat-containing protein</fullName>
    </submittedName>
</protein>
<evidence type="ECO:0000256" key="3">
    <source>
        <dbReference type="ARBA" id="ARBA00023043"/>
    </source>
</evidence>
<keyword evidence="5" id="KW-1133">Transmembrane helix</keyword>
<keyword evidence="3 4" id="KW-0040">ANK repeat</keyword>
<evidence type="ECO:0000256" key="2">
    <source>
        <dbReference type="ARBA" id="ARBA00022737"/>
    </source>
</evidence>
<name>A0A834X9X4_9FABA</name>
<dbReference type="AlphaFoldDB" id="A0A834X9X4"/>
<organism evidence="6 7">
    <name type="scientific">Senna tora</name>
    <dbReference type="NCBI Taxonomy" id="362788"/>
    <lineage>
        <taxon>Eukaryota</taxon>
        <taxon>Viridiplantae</taxon>
        <taxon>Streptophyta</taxon>
        <taxon>Embryophyta</taxon>
        <taxon>Tracheophyta</taxon>
        <taxon>Spermatophyta</taxon>
        <taxon>Magnoliopsida</taxon>
        <taxon>eudicotyledons</taxon>
        <taxon>Gunneridae</taxon>
        <taxon>Pentapetalae</taxon>
        <taxon>rosids</taxon>
        <taxon>fabids</taxon>
        <taxon>Fabales</taxon>
        <taxon>Fabaceae</taxon>
        <taxon>Caesalpinioideae</taxon>
        <taxon>Cassia clade</taxon>
        <taxon>Senna</taxon>
    </lineage>
</organism>
<keyword evidence="5" id="KW-0812">Transmembrane</keyword>
<dbReference type="EMBL" id="JAAIUW010000002">
    <property type="protein sequence ID" value="KAF7840528.1"/>
    <property type="molecule type" value="Genomic_DNA"/>
</dbReference>
<keyword evidence="2" id="KW-0677">Repeat</keyword>
<dbReference type="SMART" id="SM00248">
    <property type="entry name" value="ANK"/>
    <property type="match status" value="7"/>
</dbReference>
<dbReference type="PANTHER" id="PTHR24186">
    <property type="entry name" value="PROTEIN PHOSPHATASE 1 REGULATORY SUBUNIT"/>
    <property type="match status" value="1"/>
</dbReference>
<dbReference type="SUPFAM" id="SSF48403">
    <property type="entry name" value="Ankyrin repeat"/>
    <property type="match status" value="1"/>
</dbReference>
<dbReference type="OrthoDB" id="643958at2759"/>
<evidence type="ECO:0000256" key="1">
    <source>
        <dbReference type="ARBA" id="ARBA00004413"/>
    </source>
</evidence>
<dbReference type="Pfam" id="PF00023">
    <property type="entry name" value="Ank"/>
    <property type="match status" value="1"/>
</dbReference>
<feature type="transmembrane region" description="Helical" evidence="5">
    <location>
        <begin position="440"/>
        <end position="460"/>
    </location>
</feature>
<evidence type="ECO:0000256" key="4">
    <source>
        <dbReference type="PROSITE-ProRule" id="PRU00023"/>
    </source>
</evidence>
<evidence type="ECO:0000256" key="5">
    <source>
        <dbReference type="SAM" id="Phobius"/>
    </source>
</evidence>
<dbReference type="InterPro" id="IPR036770">
    <property type="entry name" value="Ankyrin_rpt-contain_sf"/>
</dbReference>
<sequence>MSGMNIPTGMDLELYRAAVKGDTNAFKKVKGHTEIESILTPQNNTILHVHFTGDISEAFVEEILLMCPSLLTKLNAKGETLLHIASRYGHCRAVQKLIQIAKHHLQVEGGKGFIRAVSDHKKDTALHEAVCYNHIQVVDILTKEDPQLSNFVNSEGETPLYLAAERAYGDIVVKILENCESPKQDGPNGRTALHASILHNINIEVVSKLLSKSGSRGKEADENGWTALHFASLHMFPSLTELLLKFDRKMAYMRDKWGMTPLHFAAHCGNDEVVKKILEHCPDCSEVVDNNGHNALHHTAISNNDLLSTRTWKVILSNKSLSNLYNEKDNNGDTPLHLLAKNVRLFFKSNHSLFHPRLQRVDKMAFNKQNQTAMDVANHRLGPPSPFNETVFYSSTSITTTSIKSSLATRTKSLNLLSMLFMIIAFVTGTYAVLKPSKSLGLATLAIGSAFGFISLILAWKALLESSLQTDSAWFRRKNVANLAIWNAQDMIMQIV</sequence>
<dbReference type="GO" id="GO:0005886">
    <property type="term" value="C:plasma membrane"/>
    <property type="evidence" value="ECO:0007669"/>
    <property type="project" value="UniProtKB-SubCell"/>
</dbReference>
<keyword evidence="5" id="KW-0472">Membrane</keyword>
<dbReference type="Gene3D" id="1.25.40.20">
    <property type="entry name" value="Ankyrin repeat-containing domain"/>
    <property type="match status" value="1"/>
</dbReference>
<evidence type="ECO:0000313" key="6">
    <source>
        <dbReference type="EMBL" id="KAF7840528.1"/>
    </source>
</evidence>
<reference evidence="6" key="1">
    <citation type="submission" date="2020-09" db="EMBL/GenBank/DDBJ databases">
        <title>Genome-Enabled Discovery of Anthraquinone Biosynthesis in Senna tora.</title>
        <authorList>
            <person name="Kang S.-H."/>
            <person name="Pandey R.P."/>
            <person name="Lee C.-M."/>
            <person name="Sim J.-S."/>
            <person name="Jeong J.-T."/>
            <person name="Choi B.-S."/>
            <person name="Jung M."/>
            <person name="Ginzburg D."/>
            <person name="Zhao K."/>
            <person name="Won S.Y."/>
            <person name="Oh T.-J."/>
            <person name="Yu Y."/>
            <person name="Kim N.-H."/>
            <person name="Lee O.R."/>
            <person name="Lee T.-H."/>
            <person name="Bashyal P."/>
            <person name="Kim T.-S."/>
            <person name="Lee W.-H."/>
            <person name="Kawkins C."/>
            <person name="Kim C.-K."/>
            <person name="Kim J.S."/>
            <person name="Ahn B.O."/>
            <person name="Rhee S.Y."/>
            <person name="Sohng J.K."/>
        </authorList>
    </citation>
    <scope>NUCLEOTIDE SEQUENCE</scope>
    <source>
        <tissue evidence="6">Leaf</tissue>
    </source>
</reference>
<feature type="repeat" description="ANK" evidence="4">
    <location>
        <begin position="257"/>
        <end position="280"/>
    </location>
</feature>
<dbReference type="InterPro" id="IPR002110">
    <property type="entry name" value="Ankyrin_rpt"/>
</dbReference>
<dbReference type="PANTHER" id="PTHR24186:SF36">
    <property type="entry name" value="SERINE_THREONINE-PROTEIN PHOSPHATASE 6 REGULATORY ANKYRIN REPEAT SUBUNIT A-LIKE"/>
    <property type="match status" value="1"/>
</dbReference>
<dbReference type="PROSITE" id="PS50088">
    <property type="entry name" value="ANK_REPEAT"/>
    <property type="match status" value="1"/>
</dbReference>
<proteinExistence type="predicted"/>
<evidence type="ECO:0000313" key="7">
    <source>
        <dbReference type="Proteomes" id="UP000634136"/>
    </source>
</evidence>
<dbReference type="PROSITE" id="PS50297">
    <property type="entry name" value="ANK_REP_REGION"/>
    <property type="match status" value="1"/>
</dbReference>
<dbReference type="Pfam" id="PF12796">
    <property type="entry name" value="Ank_2"/>
    <property type="match status" value="2"/>
</dbReference>